<evidence type="ECO:0000256" key="1">
    <source>
        <dbReference type="SAM" id="MobiDB-lite"/>
    </source>
</evidence>
<dbReference type="AlphaFoldDB" id="A0A1T4KQR1"/>
<accession>A0A1T4KQR1</accession>
<feature type="compositionally biased region" description="Acidic residues" evidence="1">
    <location>
        <begin position="199"/>
        <end position="215"/>
    </location>
</feature>
<feature type="region of interest" description="Disordered" evidence="1">
    <location>
        <begin position="171"/>
        <end position="215"/>
    </location>
</feature>
<dbReference type="Pfam" id="PF09849">
    <property type="entry name" value="DUF2076"/>
    <property type="match status" value="1"/>
</dbReference>
<organism evidence="2 3">
    <name type="scientific">Enhydrobacter aerosaccus</name>
    <dbReference type="NCBI Taxonomy" id="225324"/>
    <lineage>
        <taxon>Bacteria</taxon>
        <taxon>Pseudomonadati</taxon>
        <taxon>Pseudomonadota</taxon>
        <taxon>Alphaproteobacteria</taxon>
        <taxon>Hyphomicrobiales</taxon>
        <taxon>Enhydrobacter</taxon>
    </lineage>
</organism>
<feature type="region of interest" description="Disordered" evidence="1">
    <location>
        <begin position="92"/>
        <end position="120"/>
    </location>
</feature>
<evidence type="ECO:0000313" key="2">
    <source>
        <dbReference type="EMBL" id="SJZ44754.1"/>
    </source>
</evidence>
<keyword evidence="3" id="KW-1185">Reference proteome</keyword>
<dbReference type="RefSeq" id="WP_085932777.1">
    <property type="nucleotide sequence ID" value="NZ_FUWJ01000001.1"/>
</dbReference>
<reference evidence="3" key="1">
    <citation type="submission" date="2017-02" db="EMBL/GenBank/DDBJ databases">
        <authorList>
            <person name="Varghese N."/>
            <person name="Submissions S."/>
        </authorList>
    </citation>
    <scope>NUCLEOTIDE SEQUENCE [LARGE SCALE GENOMIC DNA]</scope>
    <source>
        <strain evidence="3">ATCC 27094</strain>
    </source>
</reference>
<dbReference type="STRING" id="225324.SAMN02745126_01103"/>
<dbReference type="Proteomes" id="UP000190092">
    <property type="component" value="Unassembled WGS sequence"/>
</dbReference>
<dbReference type="OrthoDB" id="7359466at2"/>
<proteinExistence type="predicted"/>
<evidence type="ECO:0000313" key="3">
    <source>
        <dbReference type="Proteomes" id="UP000190092"/>
    </source>
</evidence>
<protein>
    <recommendedName>
        <fullName evidence="4">DUF2076 domain-containing protein</fullName>
    </recommendedName>
</protein>
<dbReference type="InterPro" id="IPR018648">
    <property type="entry name" value="DUF2076"/>
</dbReference>
<name>A0A1T4KQR1_9HYPH</name>
<evidence type="ECO:0008006" key="4">
    <source>
        <dbReference type="Google" id="ProtNLM"/>
    </source>
</evidence>
<dbReference type="EMBL" id="FUWJ01000001">
    <property type="protein sequence ID" value="SJZ44754.1"/>
    <property type="molecule type" value="Genomic_DNA"/>
</dbReference>
<gene>
    <name evidence="2" type="ORF">SAMN02745126_01103</name>
</gene>
<sequence length="215" mass="22034">MQSQERDLIEGLFNRLKAYESQPRDPEAERLIASLVGAQPGAPYLLTQTVLVQEQALKAAQQRISELEARAAAAAAPTGFLDSAPKIGPWGAAPAAAPAASPTAGAVPPSRSPLQAAVAPQGPGGGFLRSALTTAAGVAGGALLFEGIRNMFGHTVSPFGTQQVFIDEPAATPLMPSDQVNSADLAQDDGAADDYNTASDDDSAFDSGFDDSDNV</sequence>